<dbReference type="AlphaFoldDB" id="A0A3R7Q5I9"/>
<evidence type="ECO:0000313" key="3">
    <source>
        <dbReference type="EMBL" id="ROT69148.1"/>
    </source>
</evidence>
<reference evidence="3 4" key="2">
    <citation type="submission" date="2019-01" db="EMBL/GenBank/DDBJ databases">
        <title>The decoding of complex shrimp genome reveals the adaptation for benthos swimmer, frequently molting mechanism and breeding impact on genome.</title>
        <authorList>
            <person name="Sun Y."/>
            <person name="Gao Y."/>
            <person name="Yu Y."/>
        </authorList>
    </citation>
    <scope>NUCLEOTIDE SEQUENCE [LARGE SCALE GENOMIC DNA]</scope>
    <source>
        <tissue evidence="3">Muscle</tissue>
    </source>
</reference>
<keyword evidence="2" id="KW-0472">Membrane</keyword>
<keyword evidence="4" id="KW-1185">Reference proteome</keyword>
<accession>A0A3R7Q5I9</accession>
<comment type="caution">
    <text evidence="3">The sequence shown here is derived from an EMBL/GenBank/DDBJ whole genome shotgun (WGS) entry which is preliminary data.</text>
</comment>
<feature type="compositionally biased region" description="Low complexity" evidence="1">
    <location>
        <begin position="204"/>
        <end position="218"/>
    </location>
</feature>
<feature type="compositionally biased region" description="Pro residues" evidence="1">
    <location>
        <begin position="219"/>
        <end position="233"/>
    </location>
</feature>
<dbReference type="EMBL" id="QCYY01002597">
    <property type="protein sequence ID" value="ROT69148.1"/>
    <property type="molecule type" value="Genomic_DNA"/>
</dbReference>
<keyword evidence="2" id="KW-1133">Transmembrane helix</keyword>
<feature type="compositionally biased region" description="Polar residues" evidence="1">
    <location>
        <begin position="108"/>
        <end position="122"/>
    </location>
</feature>
<dbReference type="OrthoDB" id="6359751at2759"/>
<organism evidence="3 4">
    <name type="scientific">Penaeus vannamei</name>
    <name type="common">Whiteleg shrimp</name>
    <name type="synonym">Litopenaeus vannamei</name>
    <dbReference type="NCBI Taxonomy" id="6689"/>
    <lineage>
        <taxon>Eukaryota</taxon>
        <taxon>Metazoa</taxon>
        <taxon>Ecdysozoa</taxon>
        <taxon>Arthropoda</taxon>
        <taxon>Crustacea</taxon>
        <taxon>Multicrustacea</taxon>
        <taxon>Malacostraca</taxon>
        <taxon>Eumalacostraca</taxon>
        <taxon>Eucarida</taxon>
        <taxon>Decapoda</taxon>
        <taxon>Dendrobranchiata</taxon>
        <taxon>Penaeoidea</taxon>
        <taxon>Penaeidae</taxon>
        <taxon>Penaeus</taxon>
    </lineage>
</organism>
<feature type="compositionally biased region" description="Polar residues" evidence="1">
    <location>
        <begin position="192"/>
        <end position="203"/>
    </location>
</feature>
<protein>
    <submittedName>
        <fullName evidence="3">Uncharacterized protein</fullName>
    </submittedName>
</protein>
<evidence type="ECO:0000313" key="4">
    <source>
        <dbReference type="Proteomes" id="UP000283509"/>
    </source>
</evidence>
<gene>
    <name evidence="3" type="ORF">C7M84_012679</name>
</gene>
<evidence type="ECO:0000256" key="1">
    <source>
        <dbReference type="SAM" id="MobiDB-lite"/>
    </source>
</evidence>
<proteinExistence type="predicted"/>
<feature type="transmembrane region" description="Helical" evidence="2">
    <location>
        <begin position="75"/>
        <end position="96"/>
    </location>
</feature>
<keyword evidence="2" id="KW-0812">Transmembrane</keyword>
<dbReference type="Proteomes" id="UP000283509">
    <property type="component" value="Unassembled WGS sequence"/>
</dbReference>
<feature type="compositionally biased region" description="Polar residues" evidence="1">
    <location>
        <begin position="130"/>
        <end position="146"/>
    </location>
</feature>
<reference evidence="3 4" key="1">
    <citation type="submission" date="2018-04" db="EMBL/GenBank/DDBJ databases">
        <authorList>
            <person name="Zhang X."/>
            <person name="Yuan J."/>
            <person name="Li F."/>
            <person name="Xiang J."/>
        </authorList>
    </citation>
    <scope>NUCLEOTIDE SEQUENCE [LARGE SCALE GENOMIC DNA]</scope>
    <source>
        <tissue evidence="3">Muscle</tissue>
    </source>
</reference>
<sequence length="233" mass="24788">MFCDPGSHSRLVAEQEGDASSPLRYTLNTAPQALRVTHLNCLSATLWEGLGRFTISCKYKKEKEICDCGESETPVGPICVGIFSGILIIGFWITTINRTIDSHKQKQSIQQVEESASEQSTPRAYPLTPVASSAPTETAAAQNTGGTEDPALNPAAAPPCPPYSFNTPEAPSFAPTAPNEPPPPYSLYPSNDQSLPSHTPSQFPSATVPPVSESSSVTPCPPNPSTLPYPYSP</sequence>
<feature type="region of interest" description="Disordered" evidence="1">
    <location>
        <begin position="108"/>
        <end position="233"/>
    </location>
</feature>
<name>A0A3R7Q5I9_PENVA</name>
<evidence type="ECO:0000256" key="2">
    <source>
        <dbReference type="SAM" id="Phobius"/>
    </source>
</evidence>